<protein>
    <submittedName>
        <fullName evidence="1">Uncharacterized protein</fullName>
    </submittedName>
</protein>
<proteinExistence type="predicted"/>
<dbReference type="Proteomes" id="UP000005239">
    <property type="component" value="Unassembled WGS sequence"/>
</dbReference>
<evidence type="ECO:0000313" key="1">
    <source>
        <dbReference type="EnsemblMetazoa" id="PPA08328.1"/>
    </source>
</evidence>
<evidence type="ECO:0000313" key="2">
    <source>
        <dbReference type="Proteomes" id="UP000005239"/>
    </source>
</evidence>
<name>A0A2A6C6A4_PRIPA</name>
<dbReference type="EnsemblMetazoa" id="PPA08328.1">
    <property type="protein sequence ID" value="PPA08328.1"/>
    <property type="gene ID" value="WBGene00097882"/>
</dbReference>
<accession>A0A2A6C6A4</accession>
<organism evidence="1 2">
    <name type="scientific">Pristionchus pacificus</name>
    <name type="common">Parasitic nematode worm</name>
    <dbReference type="NCBI Taxonomy" id="54126"/>
    <lineage>
        <taxon>Eukaryota</taxon>
        <taxon>Metazoa</taxon>
        <taxon>Ecdysozoa</taxon>
        <taxon>Nematoda</taxon>
        <taxon>Chromadorea</taxon>
        <taxon>Rhabditida</taxon>
        <taxon>Rhabditina</taxon>
        <taxon>Diplogasteromorpha</taxon>
        <taxon>Diplogasteroidea</taxon>
        <taxon>Neodiplogasteridae</taxon>
        <taxon>Pristionchus</taxon>
    </lineage>
</organism>
<accession>A0A8R1Y745</accession>
<dbReference type="OrthoDB" id="5878977at2759"/>
<keyword evidence="2" id="KW-1185">Reference proteome</keyword>
<reference evidence="2" key="1">
    <citation type="journal article" date="2008" name="Nat. Genet.">
        <title>The Pristionchus pacificus genome provides a unique perspective on nematode lifestyle and parasitism.</title>
        <authorList>
            <person name="Dieterich C."/>
            <person name="Clifton S.W."/>
            <person name="Schuster L.N."/>
            <person name="Chinwalla A."/>
            <person name="Delehaunty K."/>
            <person name="Dinkelacker I."/>
            <person name="Fulton L."/>
            <person name="Fulton R."/>
            <person name="Godfrey J."/>
            <person name="Minx P."/>
            <person name="Mitreva M."/>
            <person name="Roeseler W."/>
            <person name="Tian H."/>
            <person name="Witte H."/>
            <person name="Yang S.P."/>
            <person name="Wilson R.K."/>
            <person name="Sommer R.J."/>
        </authorList>
    </citation>
    <scope>NUCLEOTIDE SEQUENCE [LARGE SCALE GENOMIC DNA]</scope>
    <source>
        <strain evidence="2">PS312</strain>
    </source>
</reference>
<gene>
    <name evidence="1" type="primary">WBGene00097882</name>
</gene>
<sequence length="2061" mass="229336">MNRLAFFCIFSLIFTTLVTFPFSEVLQSADLVNKAATFNCDDGCSVYVDRGDASLTITQNGQFIANFNTVIGDNSFAPKGIVLKAGKNYKIESANAVTGDFVFYAVSIKAPNYGHSVYVPQETIGITMNGVDRYFTILSSFNAIRWAAFNGTFSAGYPRIYSTGYDAAVDEGCTPVYQARSQYNAEQSQPLVFSPIQTVDFGDAVFAVGDHSVIANQKDGKTAPLHNSVSSTVYMSPGFVGCTTVGKLVYYSSVKSVQDSFKLDADSLDYLVTYNAVSPDEPIHIRVNDDVVDIMYFGASSFTKHYPKGTLDFEVSWTRVTEGSSWALQLDFGTVPDTVASSTTRTSNDLSTTTKSGRNMMAVGSFFVIRGVRFRFSCHSKRSTTMLISILAAIFVFAESRVTFPYSEVLQVNDLVNLQASFNCGSGCKVYVDRPDDALYISSNGNFVANFNEIVGNTTWSPDGIVLPAGKSYKLQSRTSPVADFVFYVVGSGAPYYGTPVYAPQQNKGVAANFQSRYFTVLSRANAIEFSAISGSYPFGYPQIFNTGYDAVSDARCLPVYTARSQYSAEQSYPMIFSPIITFDFGFVGKHAVTAIQKDGKNVFKSNVSSAVYMSPGYVGCSMVGNQLYYSNVKTVQDGFKIVANSLDINGHYTSLAANEAVKLRVNGYALDFSGTSTMKKSFGYGTQDVSLSWTRTTTASSWALQLDFDPCSSLAFAPESCRTWPYPCTRRIVATSGSTTYRPVVTTSSRFDSAMLVSIVAVILLNFADARVTFPYAEVLQAPDLDANGKAGFACKNGCKIYVDVKNTFLKITQNGNIITDFNAIVAGSPFAPTGWRLEEPADNYMIENRGEANPKFVFYVVDFQAPNYGSHVYVPQDTVGVTINSEDRYATILSSYESLWFFSFNGNFLDGYPRLYATGFDSATDVDCHPVYQARSKYNAENTWPTLATAVITVDFGFAAVHNVSVFQDKAKEPVKGAGLSTVYTSPGYVGCSFNAGQNYYSTLTQVQERFTLAAERLDIDAAYSNVAGQEGVQFNVNNHKTLFVGTDTYHEHYDKDTYEVLVSWVRGTPQSSFAIQLDFGSANDPLISTTTKIDRTLTILPSFVIVILTFLRRFDKTFPFHLQPTLRVKFVQNAVSNSNCCMAITFDLCSSNVSEFGMYVDRMSSNLYISQNGKLITNFNSIVGGSKYVPAGFLLQPGDYVLENRGDKNPEFVFYVVDTKALSWARVHTRSVTAGAPSLSLCHGFDRRPVATGRCSWISRQPSQQRPRPEDHLAPYSLIMDMSGRYDDHPWYNGENEEDEEFDCCLAFWDCKMEWNTDDWSLFPLVARVSNRRVTMETLRDTLKVFHTTKRMLVLSIFLAVFCSSLINARVTFTTSEVLDNVDLKGPTGTTATFRCYAGCKVYSPTRNANIVIIDSDGKQYKSLIDLADLKTGDFYELPESANLYKLQNKGAADPSFVFWAVEKGATNYNAKVLYVTSGSQINVSPKTDSLLTVMSSSGAVRFHDFKGDFTGALPSVFATPADSISNAQCRAVYEAINAPSVPNTTFPVYSPIATINFKKAGEGKSVIISGEPYVQTSTGQDASAVYVSPGYVGCKNVGDSLYTSLSLITSFDSSFKVTDSKLYGSKSDYAKIYSANSFQIGVKWEKKEGSTDRFAMQIDVMSTKEAGDIQTTTKSGSLLTIGSTLIMIRELEVFSPLEYPMLKEKNHRKFRNLWTCTNSATIRKEIIADDTSERFVWNRKGTDFEDWEKRASSSCTLHRPDPFGIQSCFLDYSLNKKKRWEIPGEFGERIEDIQDPFRNLRVSSSLHTVDHSHNLFLDLYMGNPIADQPCNSLYDVSRDGSTVTKSHSKTGKRNTRLFPDVDDHKTNDKHRPLHIHYFAWEIADSCSLYNKRASSRKKDRSWDGISRRCPKYFNGLFEDDYVDYNTCCFEVTLGSCAFKVLNVRRRGFGIVRCSFNLLVLVVDYRIKIRESPKHGELRNIEDCSNNRAPYDLHDHKQTRMLHRKDDIDEVTPMIAMLRIPSSKLKLAFFTGNASEEYFMNWIRKFEDFIETATVAHE</sequence>
<reference evidence="1" key="2">
    <citation type="submission" date="2022-06" db="UniProtKB">
        <authorList>
            <consortium name="EnsemblMetazoa"/>
        </authorList>
    </citation>
    <scope>IDENTIFICATION</scope>
    <source>
        <strain evidence="1">PS312</strain>
    </source>
</reference>